<organism evidence="1 2">
    <name type="scientific">Leptomonas seymouri</name>
    <dbReference type="NCBI Taxonomy" id="5684"/>
    <lineage>
        <taxon>Eukaryota</taxon>
        <taxon>Discoba</taxon>
        <taxon>Euglenozoa</taxon>
        <taxon>Kinetoplastea</taxon>
        <taxon>Metakinetoplastina</taxon>
        <taxon>Trypanosomatida</taxon>
        <taxon>Trypanosomatidae</taxon>
        <taxon>Leishmaniinae</taxon>
        <taxon>Leptomonas</taxon>
    </lineage>
</organism>
<protein>
    <submittedName>
        <fullName evidence="1">Uncharacterized protein</fullName>
    </submittedName>
</protein>
<name>A0A0N1I4K2_LEPSE</name>
<reference evidence="1 2" key="1">
    <citation type="journal article" date="2015" name="PLoS Pathog.">
        <title>Leptomonas seymouri: Adaptations to the Dixenous Life Cycle Analyzed by Genome Sequencing, Transcriptome Profiling and Co-infection with Leishmania donovani.</title>
        <authorList>
            <person name="Kraeva N."/>
            <person name="Butenko A."/>
            <person name="Hlavacova J."/>
            <person name="Kostygov A."/>
            <person name="Myskova J."/>
            <person name="Grybchuk D."/>
            <person name="Lestinova T."/>
            <person name="Votypka J."/>
            <person name="Volf P."/>
            <person name="Opperdoes F."/>
            <person name="Flegontov P."/>
            <person name="Lukes J."/>
            <person name="Yurchenko V."/>
        </authorList>
    </citation>
    <scope>NUCLEOTIDE SEQUENCE [LARGE SCALE GENOMIC DNA]</scope>
    <source>
        <strain evidence="1 2">ATCC 30220</strain>
    </source>
</reference>
<dbReference type="EMBL" id="LJSK01000140">
    <property type="protein sequence ID" value="KPI86260.1"/>
    <property type="molecule type" value="Genomic_DNA"/>
</dbReference>
<proteinExistence type="predicted"/>
<accession>A0A0N1I4K2</accession>
<dbReference type="Proteomes" id="UP000038009">
    <property type="component" value="Unassembled WGS sequence"/>
</dbReference>
<evidence type="ECO:0000313" key="1">
    <source>
        <dbReference type="EMBL" id="KPI86260.1"/>
    </source>
</evidence>
<sequence>MPASQVRARCITGDGSARLRVYQSVAARPVEGGNRAWQGRVGLDHSLAGPLFPLARQMPRAEYLMQTEDPDLVPDVSYHIVQPFNMNLSEEKNKQRFVGDAPLDMSSELRHPLWPSRAVRPACVRGPVLGHP</sequence>
<gene>
    <name evidence="1" type="ORF">ABL78_4686</name>
</gene>
<dbReference type="VEuPathDB" id="TriTrypDB:Lsey_0140_0180"/>
<keyword evidence="2" id="KW-1185">Reference proteome</keyword>
<evidence type="ECO:0000313" key="2">
    <source>
        <dbReference type="Proteomes" id="UP000038009"/>
    </source>
</evidence>
<comment type="caution">
    <text evidence="1">The sequence shown here is derived from an EMBL/GenBank/DDBJ whole genome shotgun (WGS) entry which is preliminary data.</text>
</comment>
<dbReference type="AlphaFoldDB" id="A0A0N1I4K2"/>